<dbReference type="InterPro" id="IPR011004">
    <property type="entry name" value="Trimer_LpxA-like_sf"/>
</dbReference>
<gene>
    <name evidence="1" type="ORF">CL6EHI_004840</name>
</gene>
<dbReference type="CDD" id="cd04645">
    <property type="entry name" value="LbH_gamma_CA_like"/>
    <property type="match status" value="1"/>
</dbReference>
<dbReference type="Gene3D" id="2.160.10.10">
    <property type="entry name" value="Hexapeptide repeat proteins"/>
    <property type="match status" value="1"/>
</dbReference>
<comment type="caution">
    <text evidence="1">The sequence shown here is derived from an EMBL/GenBank/DDBJ whole genome shotgun (WGS) entry which is preliminary data.</text>
</comment>
<dbReference type="InterPro" id="IPR050484">
    <property type="entry name" value="Transf_Hexapept/Carb_Anhydrase"/>
</dbReference>
<proteinExistence type="predicted"/>
<dbReference type="InterPro" id="IPR001451">
    <property type="entry name" value="Hexapep"/>
</dbReference>
<sequence>MSSQQFIPHNGNVPKVAKDAFITPGVFLIGDVEVESKASIWFNAVLRGDMAKIVIGENSNVQDCSVVHTSIGKPTIVGKNVTIGHSVILHSCEVGDGSMIGMGSTILDDVKIGKNVLIGANSLVTSRTVIPDNSLVMGSPAKVVRELREKEFEYLKENIKEYDDIKQGYHLEQPQNQ</sequence>
<reference evidence="1 2" key="1">
    <citation type="submission" date="2016-05" db="EMBL/GenBank/DDBJ databases">
        <title>First whole genome sequencing of Entamoeba histolytica HM1:IMSS-clone-6.</title>
        <authorList>
            <person name="Mukherjee Avik.K."/>
            <person name="Izumyama S."/>
            <person name="Nakada-Tsukui K."/>
            <person name="Nozaki T."/>
        </authorList>
    </citation>
    <scope>NUCLEOTIDE SEQUENCE [LARGE SCALE GENOMIC DNA]</scope>
    <source>
        <strain evidence="1 2">HM1:IMSS clone 6</strain>
    </source>
</reference>
<protein>
    <submittedName>
        <fullName evidence="1">Bacterial transferase hexapeptide family protein</fullName>
    </submittedName>
</protein>
<dbReference type="VEuPathDB" id="AmoebaDB:EHI5A_099850"/>
<dbReference type="AlphaFoldDB" id="A0A5K1VKC5"/>
<dbReference type="VEuPathDB" id="AmoebaDB:KM1_284020"/>
<dbReference type="VEuPathDB" id="AmoebaDB:EHI8A_216560"/>
<dbReference type="Pfam" id="PF00132">
    <property type="entry name" value="Hexapep"/>
    <property type="match status" value="1"/>
</dbReference>
<name>A0A5K1VKC5_ENTHI</name>
<keyword evidence="1" id="KW-0808">Transferase</keyword>
<dbReference type="PANTHER" id="PTHR13061:SF29">
    <property type="entry name" value="GAMMA CARBONIC ANHYDRASE-LIKE 1, MITOCHONDRIAL-RELATED"/>
    <property type="match status" value="1"/>
</dbReference>
<dbReference type="PANTHER" id="PTHR13061">
    <property type="entry name" value="DYNACTIN SUBUNIT P25"/>
    <property type="match status" value="1"/>
</dbReference>
<accession>A0A5K1VKC5</accession>
<dbReference type="VEuPathDB" id="AmoebaDB:EHI_004840"/>
<dbReference type="SUPFAM" id="SSF51161">
    <property type="entry name" value="Trimeric LpxA-like enzymes"/>
    <property type="match status" value="1"/>
</dbReference>
<dbReference type="Proteomes" id="UP000078387">
    <property type="component" value="Unassembled WGS sequence"/>
</dbReference>
<dbReference type="InterPro" id="IPR047324">
    <property type="entry name" value="LbH_gamma_CA-like"/>
</dbReference>
<dbReference type="VEuPathDB" id="AmoebaDB:EHI7A_186680"/>
<dbReference type="OMA" id="NIWYGAV"/>
<organism evidence="1 2">
    <name type="scientific">Entamoeba histolytica</name>
    <dbReference type="NCBI Taxonomy" id="5759"/>
    <lineage>
        <taxon>Eukaryota</taxon>
        <taxon>Amoebozoa</taxon>
        <taxon>Evosea</taxon>
        <taxon>Archamoebae</taxon>
        <taxon>Mastigamoebida</taxon>
        <taxon>Entamoebidae</taxon>
        <taxon>Entamoeba</taxon>
    </lineage>
</organism>
<evidence type="ECO:0000313" key="1">
    <source>
        <dbReference type="EMBL" id="GAT94553.1"/>
    </source>
</evidence>
<dbReference type="EMBL" id="BDEQ01000001">
    <property type="protein sequence ID" value="GAT94553.1"/>
    <property type="molecule type" value="Genomic_DNA"/>
</dbReference>
<evidence type="ECO:0000313" key="2">
    <source>
        <dbReference type="Proteomes" id="UP000078387"/>
    </source>
</evidence>
<dbReference type="GO" id="GO:0016740">
    <property type="term" value="F:transferase activity"/>
    <property type="evidence" value="ECO:0007669"/>
    <property type="project" value="UniProtKB-KW"/>
</dbReference>